<dbReference type="InterPro" id="IPR014958">
    <property type="entry name" value="DGC"/>
</dbReference>
<evidence type="ECO:0000313" key="2">
    <source>
        <dbReference type="Proteomes" id="UP000033066"/>
    </source>
</evidence>
<dbReference type="HOGENOM" id="CLU_143943_3_0_2"/>
<name>A0A0E3SP18_METBA</name>
<evidence type="ECO:0008006" key="3">
    <source>
        <dbReference type="Google" id="ProtNLM"/>
    </source>
</evidence>
<dbReference type="PATRIC" id="fig|1434107.4.peg.3352"/>
<protein>
    <recommendedName>
        <fullName evidence="3">DGC domain protein</fullName>
    </recommendedName>
</protein>
<dbReference type="PIRSF" id="PIRSF037181">
    <property type="entry name" value="DGC"/>
    <property type="match status" value="1"/>
</dbReference>
<dbReference type="STRING" id="1434107.MSBR3_2645"/>
<organism evidence="1 2">
    <name type="scientific">Methanosarcina barkeri 3</name>
    <dbReference type="NCBI Taxonomy" id="1434107"/>
    <lineage>
        <taxon>Archaea</taxon>
        <taxon>Methanobacteriati</taxon>
        <taxon>Methanobacteriota</taxon>
        <taxon>Stenosarchaea group</taxon>
        <taxon>Methanomicrobia</taxon>
        <taxon>Methanosarcinales</taxon>
        <taxon>Methanosarcinaceae</taxon>
        <taxon>Methanosarcina</taxon>
    </lineage>
</organism>
<dbReference type="AlphaFoldDB" id="A0A0E3SP18"/>
<accession>A0A0E3SP18</accession>
<dbReference type="OrthoDB" id="134458at2157"/>
<dbReference type="Pfam" id="PF08859">
    <property type="entry name" value="DGC"/>
    <property type="match status" value="1"/>
</dbReference>
<gene>
    <name evidence="1" type="ORF">MSBR3_2645</name>
</gene>
<evidence type="ECO:0000313" key="1">
    <source>
        <dbReference type="EMBL" id="AKB83223.1"/>
    </source>
</evidence>
<dbReference type="RefSeq" id="WP_048108884.1">
    <property type="nucleotide sequence ID" value="NZ_CP009517.1"/>
</dbReference>
<dbReference type="Proteomes" id="UP000033066">
    <property type="component" value="Chromosome"/>
</dbReference>
<reference evidence="1" key="1">
    <citation type="submission" date="2014-07" db="EMBL/GenBank/DDBJ databases">
        <title>Methanogenic archaea and the global carbon cycle.</title>
        <authorList>
            <person name="Henriksen J.R."/>
            <person name="Luke J."/>
            <person name="Reinhart S."/>
            <person name="Benedict M.N."/>
            <person name="Youngblut N.D."/>
            <person name="Metcalf M.E."/>
            <person name="Whitaker R.J."/>
            <person name="Metcalf W.W."/>
        </authorList>
    </citation>
    <scope>NUCLEOTIDE SEQUENCE [LARGE SCALE GENOMIC DNA]</scope>
    <source>
        <strain evidence="1">3</strain>
    </source>
</reference>
<dbReference type="GeneID" id="24790264"/>
<proteinExistence type="predicted"/>
<sequence length="137" mass="14751">MEAAVKEPTDSLPGKVNEIKKTSGKKKSILIFACSGLSNTGKLTMQAASALAFRRPDLYRAAAAHKGVDAVEDALSDGFKILVLDGCSDRCATKKLEESGLKADVYMMVTELGIEKTMPSDVKPEYVEKIVRAIKEA</sequence>
<dbReference type="KEGG" id="mbak:MSBR3_2645"/>
<keyword evidence="2" id="KW-1185">Reference proteome</keyword>
<dbReference type="EMBL" id="CP009517">
    <property type="protein sequence ID" value="AKB83223.1"/>
    <property type="molecule type" value="Genomic_DNA"/>
</dbReference>